<sequence length="71" mass="7696">MQQATALPTWADRFLTELADHGYITRAARTAGISATVVIRQRRTDRAFAVAVARALAEAPVPSGAREITCR</sequence>
<proteinExistence type="predicted"/>
<dbReference type="AlphaFoldDB" id="A0A3D9SSF7"/>
<accession>A0A3D9SSF7</accession>
<keyword evidence="2" id="KW-1185">Reference proteome</keyword>
<dbReference type="RefSeq" id="WP_116022898.1">
    <property type="nucleotide sequence ID" value="NZ_QTTT01000001.1"/>
</dbReference>
<protein>
    <submittedName>
        <fullName evidence="1">Uncharacterized protein</fullName>
    </submittedName>
</protein>
<reference evidence="1 2" key="1">
    <citation type="submission" date="2018-08" db="EMBL/GenBank/DDBJ databases">
        <title>Sequencing the genomes of 1000 actinobacteria strains.</title>
        <authorList>
            <person name="Klenk H.-P."/>
        </authorList>
    </citation>
    <scope>NUCLEOTIDE SEQUENCE [LARGE SCALE GENOMIC DNA]</scope>
    <source>
        <strain evidence="1 2">DSM 43927</strain>
    </source>
</reference>
<gene>
    <name evidence="1" type="ORF">DFJ69_2868</name>
</gene>
<dbReference type="Proteomes" id="UP000256661">
    <property type="component" value="Unassembled WGS sequence"/>
</dbReference>
<comment type="caution">
    <text evidence="1">The sequence shown here is derived from an EMBL/GenBank/DDBJ whole genome shotgun (WGS) entry which is preliminary data.</text>
</comment>
<evidence type="ECO:0000313" key="2">
    <source>
        <dbReference type="Proteomes" id="UP000256661"/>
    </source>
</evidence>
<name>A0A3D9SSF7_9ACTN</name>
<organism evidence="1 2">
    <name type="scientific">Thermomonospora umbrina</name>
    <dbReference type="NCBI Taxonomy" id="111806"/>
    <lineage>
        <taxon>Bacteria</taxon>
        <taxon>Bacillati</taxon>
        <taxon>Actinomycetota</taxon>
        <taxon>Actinomycetes</taxon>
        <taxon>Streptosporangiales</taxon>
        <taxon>Thermomonosporaceae</taxon>
        <taxon>Thermomonospora</taxon>
    </lineage>
</organism>
<dbReference type="OrthoDB" id="7282816at2"/>
<evidence type="ECO:0000313" key="1">
    <source>
        <dbReference type="EMBL" id="REE97400.1"/>
    </source>
</evidence>
<dbReference type="EMBL" id="QTTT01000001">
    <property type="protein sequence ID" value="REE97400.1"/>
    <property type="molecule type" value="Genomic_DNA"/>
</dbReference>